<proteinExistence type="predicted"/>
<dbReference type="Proteomes" id="UP000789375">
    <property type="component" value="Unassembled WGS sequence"/>
</dbReference>
<protein>
    <submittedName>
        <fullName evidence="2">7797_t:CDS:1</fullName>
    </submittedName>
</protein>
<feature type="region of interest" description="Disordered" evidence="1">
    <location>
        <begin position="1"/>
        <end position="22"/>
    </location>
</feature>
<dbReference type="AlphaFoldDB" id="A0A9N9EVS7"/>
<organism evidence="2 3">
    <name type="scientific">Funneliformis mosseae</name>
    <name type="common">Endomycorrhizal fungus</name>
    <name type="synonym">Glomus mosseae</name>
    <dbReference type="NCBI Taxonomy" id="27381"/>
    <lineage>
        <taxon>Eukaryota</taxon>
        <taxon>Fungi</taxon>
        <taxon>Fungi incertae sedis</taxon>
        <taxon>Mucoromycota</taxon>
        <taxon>Glomeromycotina</taxon>
        <taxon>Glomeromycetes</taxon>
        <taxon>Glomerales</taxon>
        <taxon>Glomeraceae</taxon>
        <taxon>Funneliformis</taxon>
    </lineage>
</organism>
<evidence type="ECO:0000313" key="3">
    <source>
        <dbReference type="Proteomes" id="UP000789375"/>
    </source>
</evidence>
<dbReference type="EMBL" id="CAJVPP010007483">
    <property type="protein sequence ID" value="CAG8688851.1"/>
    <property type="molecule type" value="Genomic_DNA"/>
</dbReference>
<sequence>NIKHNKREFSEEVYGVESSEKDENSKVNNIVSEISLKLIINQKVKNSLAKWIVIQKSILRNF</sequence>
<keyword evidence="3" id="KW-1185">Reference proteome</keyword>
<feature type="non-terminal residue" evidence="2">
    <location>
        <position position="1"/>
    </location>
</feature>
<evidence type="ECO:0000313" key="2">
    <source>
        <dbReference type="EMBL" id="CAG8688851.1"/>
    </source>
</evidence>
<reference evidence="2" key="1">
    <citation type="submission" date="2021-06" db="EMBL/GenBank/DDBJ databases">
        <authorList>
            <person name="Kallberg Y."/>
            <person name="Tangrot J."/>
            <person name="Rosling A."/>
        </authorList>
    </citation>
    <scope>NUCLEOTIDE SEQUENCE</scope>
    <source>
        <strain evidence="2">87-6 pot B 2015</strain>
    </source>
</reference>
<accession>A0A9N9EVS7</accession>
<comment type="caution">
    <text evidence="2">The sequence shown here is derived from an EMBL/GenBank/DDBJ whole genome shotgun (WGS) entry which is preliminary data.</text>
</comment>
<name>A0A9N9EVS7_FUNMO</name>
<gene>
    <name evidence="2" type="ORF">FMOSSE_LOCUS13240</name>
</gene>
<evidence type="ECO:0000256" key="1">
    <source>
        <dbReference type="SAM" id="MobiDB-lite"/>
    </source>
</evidence>